<evidence type="ECO:0000313" key="5">
    <source>
        <dbReference type="Proteomes" id="UP000011509"/>
    </source>
</evidence>
<evidence type="ECO:0000256" key="1">
    <source>
        <dbReference type="ARBA" id="ARBA00008779"/>
    </source>
</evidence>
<reference evidence="4 5" key="1">
    <citation type="journal article" date="2014" name="PLoS Genet.">
        <title>Phylogenetically driven sequencing of extremely halophilic archaea reveals strategies for static and dynamic osmo-response.</title>
        <authorList>
            <person name="Becker E.A."/>
            <person name="Seitzer P.M."/>
            <person name="Tritt A."/>
            <person name="Larsen D."/>
            <person name="Krusor M."/>
            <person name="Yao A.I."/>
            <person name="Wu D."/>
            <person name="Madern D."/>
            <person name="Eisen J.A."/>
            <person name="Darling A.E."/>
            <person name="Facciotti M.T."/>
        </authorList>
    </citation>
    <scope>NUCLEOTIDE SEQUENCE [LARGE SCALE GENOMIC DNA]</scope>
    <source>
        <strain evidence="4 5">DSM 10284</strain>
    </source>
</reference>
<dbReference type="GO" id="GO:0004065">
    <property type="term" value="F:arylsulfatase activity"/>
    <property type="evidence" value="ECO:0007669"/>
    <property type="project" value="TreeGrafter"/>
</dbReference>
<keyword evidence="5" id="KW-1185">Reference proteome</keyword>
<feature type="compositionally biased region" description="Basic and acidic residues" evidence="2">
    <location>
        <begin position="450"/>
        <end position="462"/>
    </location>
</feature>
<comment type="caution">
    <text evidence="4">The sequence shown here is derived from an EMBL/GenBank/DDBJ whole genome shotgun (WGS) entry which is preliminary data.</text>
</comment>
<feature type="domain" description="Sulfatase N-terminal" evidence="3">
    <location>
        <begin position="29"/>
        <end position="343"/>
    </location>
</feature>
<protein>
    <submittedName>
        <fullName evidence="4">Sulfatase</fullName>
    </submittedName>
</protein>
<dbReference type="InterPro" id="IPR000917">
    <property type="entry name" value="Sulfatase_N"/>
</dbReference>
<dbReference type="Pfam" id="PF00884">
    <property type="entry name" value="Sulfatase"/>
    <property type="match status" value="1"/>
</dbReference>
<dbReference type="RefSeq" id="WP_006112263.1">
    <property type="nucleotide sequence ID" value="NZ_AOJL01000020.1"/>
</dbReference>
<dbReference type="Proteomes" id="UP000011509">
    <property type="component" value="Unassembled WGS sequence"/>
</dbReference>
<feature type="region of interest" description="Disordered" evidence="2">
    <location>
        <begin position="433"/>
        <end position="462"/>
    </location>
</feature>
<dbReference type="PANTHER" id="PTHR42693:SF33">
    <property type="entry name" value="ARYLSULFATASE"/>
    <property type="match status" value="1"/>
</dbReference>
<comment type="similarity">
    <text evidence="1">Belongs to the sulfatase family.</text>
</comment>
<sequence length="462" mass="51049">MTPVTNIAVVVLDTVRADAFGEAFEWLPGTWFDAAYSTSHWTGGAHASLFTGMYPSEADVTVADWTLSTPERTLAEKLSAAGYRTRAFSANINVSPAYGYDRGFDVFDGTRDTKYPTASVFNWYRHLEENEHPRLAYLTGAAAALRGDYDTGRSLRFGFAEAVTGTPLGDSDDGAGRFRDLSRSLSPSGPTFLFANLMEAHQPYRAPPSYRSGDTYELGPAFEATLRNRFDDPDEALADGVDREHAGPDPERARAAYDDCVRYLSDVYRETFEALSARFDYVVTLGDHGELFGEHGVWEHGYGLYPEVTNVPLVVTGPDFSDERVDAPVSLLDVYHTVLALADGTEPDRRGRDLRTANGERRATYLTEYNGIASMRRETLLERGYAPAAIDAVDVEYRGLVADGYYGFQSDEGWTETGESPTETPQEKLVALREGVPDNRDGDETGSVDPEIRERLEELGYA</sequence>
<accession>M0EPA7</accession>
<dbReference type="PANTHER" id="PTHR42693">
    <property type="entry name" value="ARYLSULFATASE FAMILY MEMBER"/>
    <property type="match status" value="1"/>
</dbReference>
<dbReference type="AlphaFoldDB" id="M0EPA7"/>
<dbReference type="EMBL" id="AOJL01000020">
    <property type="protein sequence ID" value="ELZ49626.1"/>
    <property type="molecule type" value="Genomic_DNA"/>
</dbReference>
<dbReference type="SUPFAM" id="SSF53649">
    <property type="entry name" value="Alkaline phosphatase-like"/>
    <property type="match status" value="1"/>
</dbReference>
<gene>
    <name evidence="4" type="ORF">C464_04091</name>
</gene>
<name>M0EPA7_9EURY</name>
<evidence type="ECO:0000313" key="4">
    <source>
        <dbReference type="EMBL" id="ELZ49626.1"/>
    </source>
</evidence>
<dbReference type="InterPro" id="IPR050738">
    <property type="entry name" value="Sulfatase"/>
</dbReference>
<dbReference type="STRING" id="1227466.C464_04091"/>
<evidence type="ECO:0000259" key="3">
    <source>
        <dbReference type="Pfam" id="PF00884"/>
    </source>
</evidence>
<dbReference type="InterPro" id="IPR017850">
    <property type="entry name" value="Alkaline_phosphatase_core_sf"/>
</dbReference>
<proteinExistence type="inferred from homology"/>
<dbReference type="Gene3D" id="3.40.720.10">
    <property type="entry name" value="Alkaline Phosphatase, subunit A"/>
    <property type="match status" value="1"/>
</dbReference>
<dbReference type="PATRIC" id="fig|1227466.3.peg.829"/>
<evidence type="ECO:0000256" key="2">
    <source>
        <dbReference type="SAM" id="MobiDB-lite"/>
    </source>
</evidence>
<organism evidence="4 5">
    <name type="scientific">Halorubrum coriense DSM 10284</name>
    <dbReference type="NCBI Taxonomy" id="1227466"/>
    <lineage>
        <taxon>Archaea</taxon>
        <taxon>Methanobacteriati</taxon>
        <taxon>Methanobacteriota</taxon>
        <taxon>Stenosarchaea group</taxon>
        <taxon>Halobacteria</taxon>
        <taxon>Halobacteriales</taxon>
        <taxon>Haloferacaceae</taxon>
        <taxon>Halorubrum</taxon>
    </lineage>
</organism>